<protein>
    <submittedName>
        <fullName evidence="1">Uncharacterized protein</fullName>
    </submittedName>
</protein>
<accession>A0A702BLT1</accession>
<gene>
    <name evidence="1" type="ORF">G0D16_05465</name>
</gene>
<sequence>MCVITKGHLREGGAGEDKYFFSRRFCGHATLAHGRHISGFLLMASKSSRQREQARKKRAAALSLNQKQVDKQNATHANREMILVTEASALIAEMREAGFAPPKGLPTQKQFLRYAAFRKARAMARASSLAEGELAVAQAEGGLLSRVYERLDKPGLKDTAFANLVAVAQRSVLEQ</sequence>
<name>A0A702BLT1_SALBN</name>
<dbReference type="AlphaFoldDB" id="A0A702BLT1"/>
<dbReference type="EMBL" id="DAAMHO010000005">
    <property type="protein sequence ID" value="HAC6693747.1"/>
    <property type="molecule type" value="Genomic_DNA"/>
</dbReference>
<reference evidence="1" key="1">
    <citation type="journal article" date="2018" name="Genome Biol.">
        <title>SKESA: strategic k-mer extension for scrupulous assemblies.</title>
        <authorList>
            <person name="Souvorov A."/>
            <person name="Agarwala R."/>
            <person name="Lipman D.J."/>
        </authorList>
    </citation>
    <scope>NUCLEOTIDE SEQUENCE</scope>
    <source>
        <strain evidence="1">2702-77</strain>
    </source>
</reference>
<organism evidence="1">
    <name type="scientific">Salmonella bongori serovar 44:r:-</name>
    <dbReference type="NCBI Taxonomy" id="1967585"/>
    <lineage>
        <taxon>Bacteria</taxon>
        <taxon>Pseudomonadati</taxon>
        <taxon>Pseudomonadota</taxon>
        <taxon>Gammaproteobacteria</taxon>
        <taxon>Enterobacterales</taxon>
        <taxon>Enterobacteriaceae</taxon>
        <taxon>Salmonella</taxon>
    </lineage>
</organism>
<comment type="caution">
    <text evidence="1">The sequence shown here is derived from an EMBL/GenBank/DDBJ whole genome shotgun (WGS) entry which is preliminary data.</text>
</comment>
<proteinExistence type="predicted"/>
<evidence type="ECO:0000313" key="1">
    <source>
        <dbReference type="EMBL" id="HAC6693747.1"/>
    </source>
</evidence>
<reference evidence="1" key="2">
    <citation type="submission" date="2018-09" db="EMBL/GenBank/DDBJ databases">
        <authorList>
            <consortium name="NCBI Pathogen Detection Project"/>
        </authorList>
    </citation>
    <scope>NUCLEOTIDE SEQUENCE</scope>
    <source>
        <strain evidence="1">2702-77</strain>
    </source>
</reference>